<protein>
    <submittedName>
        <fullName evidence="1">Uncharacterized protein</fullName>
    </submittedName>
</protein>
<evidence type="ECO:0000313" key="1">
    <source>
        <dbReference type="EMBL" id="GAA0159202.1"/>
    </source>
</evidence>
<keyword evidence="2" id="KW-1185">Reference proteome</keyword>
<evidence type="ECO:0000313" key="2">
    <source>
        <dbReference type="Proteomes" id="UP001454036"/>
    </source>
</evidence>
<reference evidence="1 2" key="1">
    <citation type="submission" date="2024-01" db="EMBL/GenBank/DDBJ databases">
        <title>The complete chloroplast genome sequence of Lithospermum erythrorhizon: insights into the phylogenetic relationship among Boraginaceae species and the maternal lineages of purple gromwells.</title>
        <authorList>
            <person name="Okada T."/>
            <person name="Watanabe K."/>
        </authorList>
    </citation>
    <scope>NUCLEOTIDE SEQUENCE [LARGE SCALE GENOMIC DNA]</scope>
</reference>
<organism evidence="1 2">
    <name type="scientific">Lithospermum erythrorhizon</name>
    <name type="common">Purple gromwell</name>
    <name type="synonym">Lithospermum officinale var. erythrorhizon</name>
    <dbReference type="NCBI Taxonomy" id="34254"/>
    <lineage>
        <taxon>Eukaryota</taxon>
        <taxon>Viridiplantae</taxon>
        <taxon>Streptophyta</taxon>
        <taxon>Embryophyta</taxon>
        <taxon>Tracheophyta</taxon>
        <taxon>Spermatophyta</taxon>
        <taxon>Magnoliopsida</taxon>
        <taxon>eudicotyledons</taxon>
        <taxon>Gunneridae</taxon>
        <taxon>Pentapetalae</taxon>
        <taxon>asterids</taxon>
        <taxon>lamiids</taxon>
        <taxon>Boraginales</taxon>
        <taxon>Boraginaceae</taxon>
        <taxon>Boraginoideae</taxon>
        <taxon>Lithospermeae</taxon>
        <taxon>Lithospermum</taxon>
    </lineage>
</organism>
<proteinExistence type="predicted"/>
<name>A0AAV3Q531_LITER</name>
<dbReference type="AlphaFoldDB" id="A0AAV3Q531"/>
<comment type="caution">
    <text evidence="1">The sequence shown here is derived from an EMBL/GenBank/DDBJ whole genome shotgun (WGS) entry which is preliminary data.</text>
</comment>
<dbReference type="EMBL" id="BAABME010020056">
    <property type="protein sequence ID" value="GAA0159202.1"/>
    <property type="molecule type" value="Genomic_DNA"/>
</dbReference>
<dbReference type="Proteomes" id="UP001454036">
    <property type="component" value="Unassembled WGS sequence"/>
</dbReference>
<sequence>MASVGTWDIVESENDGDITDEEIIENFTSLFEYWTKLTTKHWVRASTRIHLLEEKTKCPKHSEAHPVNQNPVQKLSGIVSIAKRKSIFDPIVKAIWEGKEKI</sequence>
<gene>
    <name evidence="1" type="ORF">LIER_38816</name>
</gene>
<accession>A0AAV3Q531</accession>